<dbReference type="SMART" id="SM00369">
    <property type="entry name" value="LRR_TYP"/>
    <property type="match status" value="5"/>
</dbReference>
<keyword evidence="4" id="KW-0732">Signal</keyword>
<dbReference type="InterPro" id="IPR003591">
    <property type="entry name" value="Leu-rich_rpt_typical-subtyp"/>
</dbReference>
<dbReference type="Gene3D" id="3.80.10.10">
    <property type="entry name" value="Ribonuclease Inhibitor"/>
    <property type="match status" value="2"/>
</dbReference>
<feature type="chain" id="PRO_5043472252" description="LRRCT domain-containing protein" evidence="4">
    <location>
        <begin position="26"/>
        <end position="373"/>
    </location>
</feature>
<keyword evidence="2" id="KW-0677">Repeat</keyword>
<dbReference type="Pfam" id="PF13855">
    <property type="entry name" value="LRR_8"/>
    <property type="match status" value="1"/>
</dbReference>
<dbReference type="SUPFAM" id="SSF52058">
    <property type="entry name" value="L domain-like"/>
    <property type="match status" value="1"/>
</dbReference>
<dbReference type="PRINTS" id="PR00019">
    <property type="entry name" value="LEURICHRPT"/>
</dbReference>
<gene>
    <name evidence="5" type="ORF">KC01_LOCUS19271</name>
</gene>
<protein>
    <recommendedName>
        <fullName evidence="7">LRRCT domain-containing protein</fullName>
    </recommendedName>
</protein>
<dbReference type="AlphaFoldDB" id="A0AAV2KN36"/>
<keyword evidence="6" id="KW-1185">Reference proteome</keyword>
<keyword evidence="1" id="KW-0433">Leucine-rich repeat</keyword>
<dbReference type="InterPro" id="IPR001611">
    <property type="entry name" value="Leu-rich_rpt"/>
</dbReference>
<dbReference type="PANTHER" id="PTHR24366:SF158">
    <property type="entry name" value="PLATELET GLYCOPROTEIN IB ALPHA CHAIN-LIKE-RELATED"/>
    <property type="match status" value="1"/>
</dbReference>
<name>A0AAV2KN36_KNICA</name>
<feature type="signal peptide" evidence="4">
    <location>
        <begin position="1"/>
        <end position="25"/>
    </location>
</feature>
<dbReference type="Pfam" id="PF00560">
    <property type="entry name" value="LRR_1"/>
    <property type="match status" value="1"/>
</dbReference>
<feature type="region of interest" description="Disordered" evidence="3">
    <location>
        <begin position="103"/>
        <end position="168"/>
    </location>
</feature>
<evidence type="ECO:0000256" key="4">
    <source>
        <dbReference type="SAM" id="SignalP"/>
    </source>
</evidence>
<evidence type="ECO:0008006" key="7">
    <source>
        <dbReference type="Google" id="ProtNLM"/>
    </source>
</evidence>
<reference evidence="5 6" key="1">
    <citation type="submission" date="2024-04" db="EMBL/GenBank/DDBJ databases">
        <authorList>
            <person name="Waldvogel A.-M."/>
            <person name="Schoenle A."/>
        </authorList>
    </citation>
    <scope>NUCLEOTIDE SEQUENCE [LARGE SCALE GENOMIC DNA]</scope>
</reference>
<accession>A0AAV2KN36</accession>
<feature type="compositionally biased region" description="Gly residues" evidence="3">
    <location>
        <begin position="125"/>
        <end position="136"/>
    </location>
</feature>
<sequence length="373" mass="41417">MMHLCPGSRLLWFLWSLVLPHGVDAGCHNDRDKDNLLRLNCTAMGFTQVPEGIEPTTQVFLFPQNQFSDLSWTSFTDFNKLHELDLSGNQLKNDVADGSGTIIDNLCSPRGLDTGEEEGPEEEGGAGGGGARGGGGGRRRRGQRRRGGPEEEGPEEEGPEEIDELSPSPSPLLPLLAVLRLGSNRIRLLQDHSFSAAPALMELYLNHNLLQDLGNQAFAGLSRLEILDLSNNILQTLPPLMMHPLVAIETLYLEGNKIQVLPDDWFSQKEEVLYLYLSANPWSCSCSHGYLRRYLEEYEGNVYVRDGPIVSLDPDSVRRRTEKDQNDQTTIGRNPALHVIDPPLINPPLINPPFFDLPLFDPPLIDPPLSDIT</sequence>
<feature type="compositionally biased region" description="Acidic residues" evidence="3">
    <location>
        <begin position="150"/>
        <end position="164"/>
    </location>
</feature>
<evidence type="ECO:0000313" key="5">
    <source>
        <dbReference type="EMBL" id="CAL1589646.1"/>
    </source>
</evidence>
<evidence type="ECO:0000313" key="6">
    <source>
        <dbReference type="Proteomes" id="UP001497482"/>
    </source>
</evidence>
<dbReference type="PROSITE" id="PS51450">
    <property type="entry name" value="LRR"/>
    <property type="match status" value="1"/>
</dbReference>
<evidence type="ECO:0000256" key="2">
    <source>
        <dbReference type="ARBA" id="ARBA00022737"/>
    </source>
</evidence>
<dbReference type="PANTHER" id="PTHR24366">
    <property type="entry name" value="IG(IMMUNOGLOBULIN) AND LRR(LEUCINE RICH REPEAT) DOMAINS"/>
    <property type="match status" value="1"/>
</dbReference>
<evidence type="ECO:0000256" key="3">
    <source>
        <dbReference type="SAM" id="MobiDB-lite"/>
    </source>
</evidence>
<organism evidence="5 6">
    <name type="scientific">Knipowitschia caucasica</name>
    <name type="common">Caucasian dwarf goby</name>
    <name type="synonym">Pomatoschistus caucasicus</name>
    <dbReference type="NCBI Taxonomy" id="637954"/>
    <lineage>
        <taxon>Eukaryota</taxon>
        <taxon>Metazoa</taxon>
        <taxon>Chordata</taxon>
        <taxon>Craniata</taxon>
        <taxon>Vertebrata</taxon>
        <taxon>Euteleostomi</taxon>
        <taxon>Actinopterygii</taxon>
        <taxon>Neopterygii</taxon>
        <taxon>Teleostei</taxon>
        <taxon>Neoteleostei</taxon>
        <taxon>Acanthomorphata</taxon>
        <taxon>Gobiaria</taxon>
        <taxon>Gobiiformes</taxon>
        <taxon>Gobioidei</taxon>
        <taxon>Gobiidae</taxon>
        <taxon>Gobiinae</taxon>
        <taxon>Knipowitschia</taxon>
    </lineage>
</organism>
<dbReference type="InterPro" id="IPR032675">
    <property type="entry name" value="LRR_dom_sf"/>
</dbReference>
<proteinExistence type="predicted"/>
<feature type="compositionally biased region" description="Basic residues" evidence="3">
    <location>
        <begin position="137"/>
        <end position="146"/>
    </location>
</feature>
<dbReference type="Proteomes" id="UP001497482">
    <property type="component" value="Chromosome 19"/>
</dbReference>
<dbReference type="EMBL" id="OZ035841">
    <property type="protein sequence ID" value="CAL1589646.1"/>
    <property type="molecule type" value="Genomic_DNA"/>
</dbReference>
<evidence type="ECO:0000256" key="1">
    <source>
        <dbReference type="ARBA" id="ARBA00022614"/>
    </source>
</evidence>
<feature type="compositionally biased region" description="Acidic residues" evidence="3">
    <location>
        <begin position="114"/>
        <end position="124"/>
    </location>
</feature>